<protein>
    <submittedName>
        <fullName evidence="2">HXXEE domain-containing protein</fullName>
    </submittedName>
</protein>
<dbReference type="AlphaFoldDB" id="A0A5A9G323"/>
<dbReference type="OrthoDB" id="7563382at2"/>
<feature type="transmembrane region" description="Helical" evidence="1">
    <location>
        <begin position="112"/>
        <end position="131"/>
    </location>
</feature>
<feature type="transmembrane region" description="Helical" evidence="1">
    <location>
        <begin position="138"/>
        <end position="164"/>
    </location>
</feature>
<name>A0A5A9G323_AZOLI</name>
<dbReference type="RefSeq" id="WP_149235212.1">
    <property type="nucleotide sequence ID" value="NZ_JALJXJ010000009.1"/>
</dbReference>
<organism evidence="2 3">
    <name type="scientific">Azospirillum lipoferum</name>
    <dbReference type="NCBI Taxonomy" id="193"/>
    <lineage>
        <taxon>Bacteria</taxon>
        <taxon>Pseudomonadati</taxon>
        <taxon>Pseudomonadota</taxon>
        <taxon>Alphaproteobacteria</taxon>
        <taxon>Rhodospirillales</taxon>
        <taxon>Azospirillaceae</taxon>
        <taxon>Azospirillum</taxon>
    </lineage>
</organism>
<keyword evidence="1" id="KW-0812">Transmembrane</keyword>
<feature type="transmembrane region" description="Helical" evidence="1">
    <location>
        <begin position="80"/>
        <end position="100"/>
    </location>
</feature>
<evidence type="ECO:0000256" key="1">
    <source>
        <dbReference type="SAM" id="Phobius"/>
    </source>
</evidence>
<proteinExistence type="predicted"/>
<gene>
    <name evidence="2" type="ORF">FZ942_32635</name>
</gene>
<accession>A0A5A9G323</accession>
<keyword evidence="1" id="KW-0472">Membrane</keyword>
<feature type="transmembrane region" description="Helical" evidence="1">
    <location>
        <begin position="53"/>
        <end position="73"/>
    </location>
</feature>
<keyword evidence="3" id="KW-1185">Reference proteome</keyword>
<dbReference type="Proteomes" id="UP000324927">
    <property type="component" value="Unassembled WGS sequence"/>
</dbReference>
<reference evidence="2 3" key="1">
    <citation type="submission" date="2019-08" db="EMBL/GenBank/DDBJ databases">
        <authorList>
            <person name="Grouzdev D."/>
            <person name="Tikhonova E."/>
            <person name="Kravchenko I."/>
        </authorList>
    </citation>
    <scope>NUCLEOTIDE SEQUENCE [LARGE SCALE GENOMIC DNA]</scope>
    <source>
        <strain evidence="2 3">59b</strain>
    </source>
</reference>
<keyword evidence="1" id="KW-1133">Transmembrane helix</keyword>
<dbReference type="Pfam" id="PF13787">
    <property type="entry name" value="HXXEE"/>
    <property type="match status" value="1"/>
</dbReference>
<comment type="caution">
    <text evidence="2">The sequence shown here is derived from an EMBL/GenBank/DDBJ whole genome shotgun (WGS) entry which is preliminary data.</text>
</comment>
<evidence type="ECO:0000313" key="3">
    <source>
        <dbReference type="Proteomes" id="UP000324927"/>
    </source>
</evidence>
<evidence type="ECO:0000313" key="2">
    <source>
        <dbReference type="EMBL" id="KAA0589013.1"/>
    </source>
</evidence>
<dbReference type="EMBL" id="VTTN01000025">
    <property type="protein sequence ID" value="KAA0589013.1"/>
    <property type="molecule type" value="Genomic_DNA"/>
</dbReference>
<dbReference type="InterPro" id="IPR025671">
    <property type="entry name" value="HXXEE"/>
</dbReference>
<sequence>MSATVVTQRSMRFHRLIWLMPAAFAPHIAEEYGTGFPDWVTQTLGGAMTAGAFLTNNALFMVILLSLTALATWRPSRVTAFVLLSWASGNLFWNAVFHLVTTALYGRYSPGLMTAVLLYLPVSLLVARAALRERVLPLGAFAGATCIGGVLMLLVIEVGLFGMVN</sequence>